<dbReference type="PROSITE" id="PS50994">
    <property type="entry name" value="INTEGRASE"/>
    <property type="match status" value="1"/>
</dbReference>
<evidence type="ECO:0000259" key="2">
    <source>
        <dbReference type="PROSITE" id="PS50994"/>
    </source>
</evidence>
<dbReference type="Pfam" id="PF24764">
    <property type="entry name" value="rva_4"/>
    <property type="match status" value="2"/>
</dbReference>
<dbReference type="InterPro" id="IPR058913">
    <property type="entry name" value="Integrase_dom_put"/>
</dbReference>
<dbReference type="InterPro" id="IPR036397">
    <property type="entry name" value="RNaseH_sf"/>
</dbReference>
<dbReference type="AlphaFoldDB" id="A0A671LHR5"/>
<feature type="region of interest" description="Disordered" evidence="1">
    <location>
        <begin position="280"/>
        <end position="299"/>
    </location>
</feature>
<dbReference type="Gene3D" id="3.30.420.10">
    <property type="entry name" value="Ribonuclease H-like superfamily/Ribonuclease H"/>
    <property type="match status" value="1"/>
</dbReference>
<evidence type="ECO:0000256" key="1">
    <source>
        <dbReference type="SAM" id="MobiDB-lite"/>
    </source>
</evidence>
<evidence type="ECO:0000313" key="4">
    <source>
        <dbReference type="Proteomes" id="UP000472260"/>
    </source>
</evidence>
<name>A0A671LHR5_9TELE</name>
<dbReference type="PANTHER" id="PTHR46791:SF5">
    <property type="entry name" value="CLR5 DOMAIN-CONTAINING PROTEIN-RELATED"/>
    <property type="match status" value="1"/>
</dbReference>
<dbReference type="GO" id="GO:0015074">
    <property type="term" value="P:DNA integration"/>
    <property type="evidence" value="ECO:0007669"/>
    <property type="project" value="InterPro"/>
</dbReference>
<reference evidence="3" key="1">
    <citation type="submission" date="2025-08" db="UniProtKB">
        <authorList>
            <consortium name="Ensembl"/>
        </authorList>
    </citation>
    <scope>IDENTIFICATION</scope>
</reference>
<sequence>MINIILMINISYVCIFICFRRFNLNCSVTYSDVTDDALDDMIKDIVAGNDQLGSEAVRAQLRAGGVRVQRDRVRKSLIRTSPRAAALRAMAQRRPQRRLYNVAGPNSLWHLDGNHKLIRWRIVIHGGIDGFSRLIVFLRASNNNRSSTVMNCFLNAVARYGVPSRIRTDHGGENNVCVMMNIFRGSERGSAIRGRSTHNQRIERLWGIVDIDNEMHLWALHYVYLPRINRDLTAFIRQWNSHGLRTERHQTPMQIFVRGCLEQQGQRMTAMQEIFGRRAGPADETVVQGPSEQGETTSRMQGAAMVDWPDRVPVPQNHYTLDNATLEQLVAQFNPLGGAQAELGLDILCNVLSFLTSLHQS</sequence>
<dbReference type="PANTHER" id="PTHR46791">
    <property type="entry name" value="EXPRESSED PROTEIN"/>
    <property type="match status" value="1"/>
</dbReference>
<keyword evidence="4" id="KW-1185">Reference proteome</keyword>
<evidence type="ECO:0000313" key="3">
    <source>
        <dbReference type="Ensembl" id="ENSSANP00000017836.1"/>
    </source>
</evidence>
<organism evidence="3 4">
    <name type="scientific">Sinocyclocheilus anshuiensis</name>
    <dbReference type="NCBI Taxonomy" id="1608454"/>
    <lineage>
        <taxon>Eukaryota</taxon>
        <taxon>Metazoa</taxon>
        <taxon>Chordata</taxon>
        <taxon>Craniata</taxon>
        <taxon>Vertebrata</taxon>
        <taxon>Euteleostomi</taxon>
        <taxon>Actinopterygii</taxon>
        <taxon>Neopterygii</taxon>
        <taxon>Teleostei</taxon>
        <taxon>Ostariophysi</taxon>
        <taxon>Cypriniformes</taxon>
        <taxon>Cyprinidae</taxon>
        <taxon>Cyprininae</taxon>
        <taxon>Sinocyclocheilus</taxon>
    </lineage>
</organism>
<reference evidence="3" key="2">
    <citation type="submission" date="2025-09" db="UniProtKB">
        <authorList>
            <consortium name="Ensembl"/>
        </authorList>
    </citation>
    <scope>IDENTIFICATION</scope>
</reference>
<accession>A0A671LHR5</accession>
<dbReference type="Ensembl" id="ENSSANT00000019048.1">
    <property type="protein sequence ID" value="ENSSANP00000017836.1"/>
    <property type="gene ID" value="ENSSANG00000009371.1"/>
</dbReference>
<feature type="domain" description="Integrase catalytic" evidence="2">
    <location>
        <begin position="101"/>
        <end position="260"/>
    </location>
</feature>
<dbReference type="Proteomes" id="UP000472260">
    <property type="component" value="Unassembled WGS sequence"/>
</dbReference>
<dbReference type="GO" id="GO:0003676">
    <property type="term" value="F:nucleic acid binding"/>
    <property type="evidence" value="ECO:0007669"/>
    <property type="project" value="InterPro"/>
</dbReference>
<protein>
    <recommendedName>
        <fullName evidence="2">Integrase catalytic domain-containing protein</fullName>
    </recommendedName>
</protein>
<feature type="compositionally biased region" description="Polar residues" evidence="1">
    <location>
        <begin position="288"/>
        <end position="299"/>
    </location>
</feature>
<proteinExistence type="predicted"/>
<dbReference type="InterPro" id="IPR012337">
    <property type="entry name" value="RNaseH-like_sf"/>
</dbReference>
<dbReference type="SUPFAM" id="SSF53098">
    <property type="entry name" value="Ribonuclease H-like"/>
    <property type="match status" value="1"/>
</dbReference>
<dbReference type="InterPro" id="IPR001584">
    <property type="entry name" value="Integrase_cat-core"/>
</dbReference>